<dbReference type="PROSITE" id="PS51421">
    <property type="entry name" value="RAS"/>
    <property type="match status" value="1"/>
</dbReference>
<dbReference type="Proteomes" id="UP000267606">
    <property type="component" value="Unassembled WGS sequence"/>
</dbReference>
<accession>A0A183GXS9</accession>
<dbReference type="GO" id="GO:0003924">
    <property type="term" value="F:GTPase activity"/>
    <property type="evidence" value="ECO:0007669"/>
    <property type="project" value="InterPro"/>
</dbReference>
<gene>
    <name evidence="1" type="ORF">OFLC_LOCUS39</name>
</gene>
<evidence type="ECO:0000313" key="1">
    <source>
        <dbReference type="EMBL" id="VDO24304.1"/>
    </source>
</evidence>
<proteinExistence type="predicted"/>
<dbReference type="InterPro" id="IPR001806">
    <property type="entry name" value="Small_GTPase"/>
</dbReference>
<dbReference type="Gene3D" id="3.40.50.300">
    <property type="entry name" value="P-loop containing nucleotide triphosphate hydrolases"/>
    <property type="match status" value="1"/>
</dbReference>
<organism evidence="3">
    <name type="scientific">Onchocerca flexuosa</name>
    <dbReference type="NCBI Taxonomy" id="387005"/>
    <lineage>
        <taxon>Eukaryota</taxon>
        <taxon>Metazoa</taxon>
        <taxon>Ecdysozoa</taxon>
        <taxon>Nematoda</taxon>
        <taxon>Chromadorea</taxon>
        <taxon>Rhabditida</taxon>
        <taxon>Spirurina</taxon>
        <taxon>Spiruromorpha</taxon>
        <taxon>Filarioidea</taxon>
        <taxon>Onchocercidae</taxon>
        <taxon>Onchocerca</taxon>
    </lineage>
</organism>
<dbReference type="WBParaSite" id="OFLC_0000003801-mRNA-1">
    <property type="protein sequence ID" value="OFLC_0000003801-mRNA-1"/>
    <property type="gene ID" value="OFLC_0000003801"/>
</dbReference>
<name>A0A183GXS9_9BILA</name>
<keyword evidence="2" id="KW-1185">Reference proteome</keyword>
<sequence>MAHNSKLTIVFIGSAQKEALLEKIKSTAMRCEKHIIYQDTHYLTYLVDGSEAIVELIDPGLEHTGARQMSIRKAHGVILFYKASSQSSINQLCDMAPDFQTIENKVKVYQCIQEFCQQIPPILLIANEDIDERSSEPTYASTSQKYKSNSFPLMVEGAAMIKPSSDLTKLQSQNAADLFGTYCKSLSITIPNYDETLKFMEEMIRTIRLQQEQQENSSLQWLSKIKDKKNARKTKAKISSKICSIT</sequence>
<protein>
    <submittedName>
        <fullName evidence="3">Ras family protein</fullName>
    </submittedName>
</protein>
<dbReference type="InterPro" id="IPR027417">
    <property type="entry name" value="P-loop_NTPase"/>
</dbReference>
<evidence type="ECO:0000313" key="2">
    <source>
        <dbReference type="Proteomes" id="UP000267606"/>
    </source>
</evidence>
<dbReference type="AlphaFoldDB" id="A0A183GXS9"/>
<dbReference type="EMBL" id="UZAJ01000009">
    <property type="protein sequence ID" value="VDO24304.1"/>
    <property type="molecule type" value="Genomic_DNA"/>
</dbReference>
<dbReference type="GO" id="GO:0005525">
    <property type="term" value="F:GTP binding"/>
    <property type="evidence" value="ECO:0007669"/>
    <property type="project" value="InterPro"/>
</dbReference>
<dbReference type="STRING" id="387005.A0A183GXS9"/>
<reference evidence="3" key="1">
    <citation type="submission" date="2016-06" db="UniProtKB">
        <authorList>
            <consortium name="WormBaseParasite"/>
        </authorList>
    </citation>
    <scope>IDENTIFICATION</scope>
</reference>
<reference evidence="1 2" key="2">
    <citation type="submission" date="2018-11" db="EMBL/GenBank/DDBJ databases">
        <authorList>
            <consortium name="Pathogen Informatics"/>
        </authorList>
    </citation>
    <scope>NUCLEOTIDE SEQUENCE [LARGE SCALE GENOMIC DNA]</scope>
</reference>
<evidence type="ECO:0000313" key="3">
    <source>
        <dbReference type="WBParaSite" id="OFLC_0000003801-mRNA-1"/>
    </source>
</evidence>